<dbReference type="RefSeq" id="WP_011903893.1">
    <property type="nucleotide sequence ID" value="NC_009379.1"/>
</dbReference>
<proteinExistence type="predicted"/>
<evidence type="ECO:0000256" key="10">
    <source>
        <dbReference type="ARBA" id="ARBA00023303"/>
    </source>
</evidence>
<evidence type="ECO:0000256" key="11">
    <source>
        <dbReference type="SAM" id="Phobius"/>
    </source>
</evidence>
<dbReference type="InterPro" id="IPR016449">
    <property type="entry name" value="K_chnl_inward-rec_Kir"/>
</dbReference>
<evidence type="ECO:0000256" key="2">
    <source>
        <dbReference type="ARBA" id="ARBA00022448"/>
    </source>
</evidence>
<accession>A4T0K6</accession>
<keyword evidence="9 11" id="KW-0472">Membrane</keyword>
<evidence type="ECO:0000256" key="1">
    <source>
        <dbReference type="ARBA" id="ARBA00004141"/>
    </source>
</evidence>
<name>A4T0K6_POLAQ</name>
<dbReference type="Gene3D" id="2.60.40.1400">
    <property type="entry name" value="G protein-activated inward rectifier potassium channel 1"/>
    <property type="match status" value="1"/>
</dbReference>
<keyword evidence="5" id="KW-0851">Voltage-gated channel</keyword>
<dbReference type="InterPro" id="IPR014756">
    <property type="entry name" value="Ig_E-set"/>
</dbReference>
<dbReference type="EMBL" id="CP000655">
    <property type="protein sequence ID" value="ABP35270.1"/>
    <property type="molecule type" value="Genomic_DNA"/>
</dbReference>
<feature type="transmembrane region" description="Helical" evidence="11">
    <location>
        <begin position="71"/>
        <end position="90"/>
    </location>
</feature>
<dbReference type="KEGG" id="pnu:Pnuc_2059"/>
<dbReference type="eggNOG" id="COG0395">
    <property type="taxonomic scope" value="Bacteria"/>
</dbReference>
<dbReference type="PANTHER" id="PTHR11767:SF102">
    <property type="entry name" value="INWARDLY RECTIFYING POTASSIUM CHANNEL 1, ISOFORM F"/>
    <property type="match status" value="1"/>
</dbReference>
<sequence length="288" mass="32878">MDKNNFMTTPVKRSSRSLFSNAFIDFYHLVVRMTWPRFLASFVVIFLAINLFFGFLYSLQSDSIGGLKGIGFLEYFFFSVQTLATIGYGSMYPQTLYGHILVTIEAMIGLLGVGMFAALAFARISLPRSRVIFSNTAVINNFEGQPALMFRMANERNNRIIGAEVELSLFIQETTKEGQSMRRIYDLSLARNHTPMLALTWLVIHPIDEKSPLSKLSQENLSKADFAFVATVKGLDETVSQTIHSNHTYTFEDIRWNHRFVDLYRKNESGKKVLIDQTLIHNTIEEAR</sequence>
<keyword evidence="15" id="KW-1185">Reference proteome</keyword>
<keyword evidence="4 11" id="KW-0812">Transmembrane</keyword>
<evidence type="ECO:0000256" key="9">
    <source>
        <dbReference type="ARBA" id="ARBA00023136"/>
    </source>
</evidence>
<protein>
    <submittedName>
        <fullName evidence="14">K+ channel, inward rectifier, conserved region 2 domain protein</fullName>
    </submittedName>
</protein>
<dbReference type="InterPro" id="IPR013518">
    <property type="entry name" value="K_chnl_inward-rec_Kir_cyto"/>
</dbReference>
<evidence type="ECO:0000259" key="13">
    <source>
        <dbReference type="Pfam" id="PF17655"/>
    </source>
</evidence>
<evidence type="ECO:0000259" key="12">
    <source>
        <dbReference type="Pfam" id="PF07885"/>
    </source>
</evidence>
<dbReference type="Gene3D" id="1.10.287.70">
    <property type="match status" value="1"/>
</dbReference>
<evidence type="ECO:0000313" key="15">
    <source>
        <dbReference type="Proteomes" id="UP000000231"/>
    </source>
</evidence>
<evidence type="ECO:0000313" key="14">
    <source>
        <dbReference type="EMBL" id="ABP35270.1"/>
    </source>
</evidence>
<dbReference type="SUPFAM" id="SSF81324">
    <property type="entry name" value="Voltage-gated potassium channels"/>
    <property type="match status" value="1"/>
</dbReference>
<dbReference type="GO" id="GO:0005242">
    <property type="term" value="F:inward rectifier potassium channel activity"/>
    <property type="evidence" value="ECO:0007669"/>
    <property type="project" value="InterPro"/>
</dbReference>
<keyword evidence="10 14" id="KW-0407">Ion channel</keyword>
<dbReference type="InterPro" id="IPR013099">
    <property type="entry name" value="K_chnl_dom"/>
</dbReference>
<dbReference type="InterPro" id="IPR041647">
    <property type="entry name" value="IRK_C"/>
</dbReference>
<dbReference type="GeneID" id="31482450"/>
<evidence type="ECO:0000256" key="3">
    <source>
        <dbReference type="ARBA" id="ARBA00022538"/>
    </source>
</evidence>
<dbReference type="PRINTS" id="PR01320">
    <property type="entry name" value="KIRCHANNEL"/>
</dbReference>
<dbReference type="HOGENOM" id="CLU_022738_2_0_4"/>
<keyword evidence="2" id="KW-0813">Transport</keyword>
<gene>
    <name evidence="14" type="ordered locus">Pnuc_2059</name>
</gene>
<comment type="subcellular location">
    <subcellularLocation>
        <location evidence="1">Membrane</location>
        <topology evidence="1">Multi-pass membrane protein</topology>
    </subcellularLocation>
</comment>
<dbReference type="Pfam" id="PF07885">
    <property type="entry name" value="Ion_trans_2"/>
    <property type="match status" value="1"/>
</dbReference>
<dbReference type="GO" id="GO:0005886">
    <property type="term" value="C:plasma membrane"/>
    <property type="evidence" value="ECO:0007669"/>
    <property type="project" value="TreeGrafter"/>
</dbReference>
<feature type="domain" description="Potassium channel" evidence="12">
    <location>
        <begin position="45"/>
        <end position="121"/>
    </location>
</feature>
<evidence type="ECO:0000256" key="6">
    <source>
        <dbReference type="ARBA" id="ARBA00022958"/>
    </source>
</evidence>
<dbReference type="GO" id="GO:0034702">
    <property type="term" value="C:monoatomic ion channel complex"/>
    <property type="evidence" value="ECO:0007669"/>
    <property type="project" value="UniProtKB-KW"/>
</dbReference>
<feature type="transmembrane region" description="Helical" evidence="11">
    <location>
        <begin position="38"/>
        <end position="59"/>
    </location>
</feature>
<evidence type="ECO:0000256" key="7">
    <source>
        <dbReference type="ARBA" id="ARBA00022989"/>
    </source>
</evidence>
<feature type="domain" description="Inward rectifier potassium channel C-terminal" evidence="13">
    <location>
        <begin position="131"/>
        <end position="284"/>
    </location>
</feature>
<reference evidence="14 15" key="1">
    <citation type="journal article" date="2012" name="Stand. Genomic Sci.">
        <title>Complete genome sequence of Polynucleobacter necessarius subsp. asymbioticus type strain (QLW-P1DMWA-1(T)).</title>
        <authorList>
            <person name="Meincke L."/>
            <person name="Copeland A."/>
            <person name="Lapidus A."/>
            <person name="Lucas S."/>
            <person name="Berry K.W."/>
            <person name="Del Rio T.G."/>
            <person name="Hammon N."/>
            <person name="Dalin E."/>
            <person name="Tice H."/>
            <person name="Pitluck S."/>
            <person name="Richardson P."/>
            <person name="Bruce D."/>
            <person name="Goodwin L."/>
            <person name="Han C."/>
            <person name="Tapia R."/>
            <person name="Detter J.C."/>
            <person name="Schmutz J."/>
            <person name="Brettin T."/>
            <person name="Larimer F."/>
            <person name="Land M."/>
            <person name="Hauser L."/>
            <person name="Kyrpides N.C."/>
            <person name="Ivanova N."/>
            <person name="Goker M."/>
            <person name="Woyke T."/>
            <person name="Wu Q.L."/>
            <person name="Pockl M."/>
            <person name="Hahn M.W."/>
            <person name="Klenk H.P."/>
        </authorList>
    </citation>
    <scope>NUCLEOTIDE SEQUENCE [LARGE SCALE GENOMIC DNA]</scope>
    <source>
        <strain evidence="15">DSM 18221 / CIP 109841 / QLW-P1DMWA-1</strain>
    </source>
</reference>
<keyword evidence="8" id="KW-0406">Ion transport</keyword>
<dbReference type="SUPFAM" id="SSF81296">
    <property type="entry name" value="E set domains"/>
    <property type="match status" value="1"/>
</dbReference>
<dbReference type="GO" id="GO:0034765">
    <property type="term" value="P:regulation of monoatomic ion transmembrane transport"/>
    <property type="evidence" value="ECO:0007669"/>
    <property type="project" value="TreeGrafter"/>
</dbReference>
<keyword evidence="7 11" id="KW-1133">Transmembrane helix</keyword>
<dbReference type="GO" id="GO:1990573">
    <property type="term" value="P:potassium ion import across plasma membrane"/>
    <property type="evidence" value="ECO:0007669"/>
    <property type="project" value="TreeGrafter"/>
</dbReference>
<dbReference type="Pfam" id="PF17655">
    <property type="entry name" value="IRK_C"/>
    <property type="match status" value="1"/>
</dbReference>
<feature type="transmembrane region" description="Helical" evidence="11">
    <location>
        <begin position="96"/>
        <end position="122"/>
    </location>
</feature>
<evidence type="ECO:0000256" key="8">
    <source>
        <dbReference type="ARBA" id="ARBA00023065"/>
    </source>
</evidence>
<dbReference type="AlphaFoldDB" id="A4T0K6"/>
<evidence type="ECO:0000256" key="4">
    <source>
        <dbReference type="ARBA" id="ARBA00022692"/>
    </source>
</evidence>
<keyword evidence="6" id="KW-0630">Potassium</keyword>
<organism evidence="14 15">
    <name type="scientific">Polynucleobacter asymbioticus (strain DSM 18221 / CIP 109841 / QLW-P1DMWA-1)</name>
    <name type="common">Polynucleobacter necessarius subsp. asymbioticus</name>
    <dbReference type="NCBI Taxonomy" id="312153"/>
    <lineage>
        <taxon>Bacteria</taxon>
        <taxon>Pseudomonadati</taxon>
        <taxon>Pseudomonadota</taxon>
        <taxon>Betaproteobacteria</taxon>
        <taxon>Burkholderiales</taxon>
        <taxon>Burkholderiaceae</taxon>
        <taxon>Polynucleobacter</taxon>
    </lineage>
</organism>
<evidence type="ECO:0000256" key="5">
    <source>
        <dbReference type="ARBA" id="ARBA00022882"/>
    </source>
</evidence>
<dbReference type="PANTHER" id="PTHR11767">
    <property type="entry name" value="INWARD RECTIFIER POTASSIUM CHANNEL"/>
    <property type="match status" value="1"/>
</dbReference>
<keyword evidence="3" id="KW-0633">Potassium transport</keyword>
<dbReference type="Proteomes" id="UP000000231">
    <property type="component" value="Chromosome"/>
</dbReference>